<evidence type="ECO:0000313" key="13">
    <source>
        <dbReference type="EMBL" id="CAA9309712.1"/>
    </source>
</evidence>
<comment type="cofactor">
    <cofactor evidence="2">
        <name>[4Fe-4S] cluster</name>
        <dbReference type="ChEBI" id="CHEBI:49883"/>
    </cofactor>
</comment>
<keyword evidence="9" id="KW-0411">Iron-sulfur</keyword>
<dbReference type="InterPro" id="IPR041953">
    <property type="entry name" value="YdeP_MopB"/>
</dbReference>
<dbReference type="PANTHER" id="PTHR43105">
    <property type="entry name" value="RESPIRATORY NITRATE REDUCTASE"/>
    <property type="match status" value="1"/>
</dbReference>
<dbReference type="SUPFAM" id="SSF53706">
    <property type="entry name" value="Formate dehydrogenase/DMSO reductase, domains 1-3"/>
    <property type="match status" value="1"/>
</dbReference>
<gene>
    <name evidence="13" type="ORF">AVDCRST_MAG68-1107</name>
</gene>
<evidence type="ECO:0000259" key="12">
    <source>
        <dbReference type="Pfam" id="PF01568"/>
    </source>
</evidence>
<dbReference type="AlphaFoldDB" id="A0A6J4KRL0"/>
<dbReference type="InterPro" id="IPR006656">
    <property type="entry name" value="Mopterin_OxRdtase"/>
</dbReference>
<dbReference type="GO" id="GO:0008863">
    <property type="term" value="F:formate dehydrogenase (NAD+) activity"/>
    <property type="evidence" value="ECO:0007669"/>
    <property type="project" value="InterPro"/>
</dbReference>
<feature type="compositionally biased region" description="Basic and acidic residues" evidence="10">
    <location>
        <begin position="1"/>
        <end position="21"/>
    </location>
</feature>
<keyword evidence="7" id="KW-0560">Oxidoreductase</keyword>
<evidence type="ECO:0000259" key="11">
    <source>
        <dbReference type="Pfam" id="PF00384"/>
    </source>
</evidence>
<dbReference type="Gene3D" id="3.40.50.740">
    <property type="match status" value="1"/>
</dbReference>
<evidence type="ECO:0000256" key="9">
    <source>
        <dbReference type="ARBA" id="ARBA00023014"/>
    </source>
</evidence>
<dbReference type="SUPFAM" id="SSF50692">
    <property type="entry name" value="ADC-like"/>
    <property type="match status" value="1"/>
</dbReference>
<dbReference type="InterPro" id="IPR009010">
    <property type="entry name" value="Asp_de-COase-like_dom_sf"/>
</dbReference>
<dbReference type="CDD" id="cd02767">
    <property type="entry name" value="MopB_ydeP"/>
    <property type="match status" value="1"/>
</dbReference>
<dbReference type="EMBL" id="CADCTW010000065">
    <property type="protein sequence ID" value="CAA9309712.1"/>
    <property type="molecule type" value="Genomic_DNA"/>
</dbReference>
<dbReference type="InterPro" id="IPR010046">
    <property type="entry name" value="Mopterin_OxRdtse_a_bac"/>
</dbReference>
<dbReference type="GO" id="GO:0045333">
    <property type="term" value="P:cellular respiration"/>
    <property type="evidence" value="ECO:0007669"/>
    <property type="project" value="UniProtKB-ARBA"/>
</dbReference>
<dbReference type="GO" id="GO:0051539">
    <property type="term" value="F:4 iron, 4 sulfur cluster binding"/>
    <property type="evidence" value="ECO:0007669"/>
    <property type="project" value="UniProtKB-KW"/>
</dbReference>
<dbReference type="NCBIfam" id="TIGR01701">
    <property type="entry name" value="Fdhalpha-like"/>
    <property type="match status" value="1"/>
</dbReference>
<dbReference type="InterPro" id="IPR006657">
    <property type="entry name" value="MoPterin_dinucl-bd_dom"/>
</dbReference>
<evidence type="ECO:0000256" key="6">
    <source>
        <dbReference type="ARBA" id="ARBA00022723"/>
    </source>
</evidence>
<dbReference type="GO" id="GO:0016020">
    <property type="term" value="C:membrane"/>
    <property type="evidence" value="ECO:0007669"/>
    <property type="project" value="TreeGrafter"/>
</dbReference>
<evidence type="ECO:0000256" key="4">
    <source>
        <dbReference type="ARBA" id="ARBA00022485"/>
    </source>
</evidence>
<keyword evidence="5" id="KW-0500">Molybdenum</keyword>
<sequence>MTEHSNIDPAERGELESRGSVEPEQGAIRGDVADKRQANAWESAKIDLASEPRIRREMEHAGDPPASAADEAFHGDVHAHTPEELTGLRVGAVKKTAAGITAVRVAMEYVLDEMGAADGARMLQKLNQEGGFDCQSCAWPDPPPGERPAFAEYCENGAKVTAEENTRRLIDPAFFRRHSVAELSRRSDYWLAKQGRIAGPMVLREGATHYEPIGWDEAFAMIARELNALDSPDEAAFYTSGRTANETAFLYQLFVRHFGTNNLPDCSNMCHESSGSALTDAIGIGKGTVTLDDVHHADLLISIGQNPGSCHPRMLTALQRLRRNGGKVIAINPLPETGLNHFKHPQDLKHPTRALGVLVGAGTPIAEFFVPVRIAGDVALLKGVLKEMLEEEERRPGTVFDHDFIRTHTHGYEAFVEDLRREDWDLIVEQSGVDRGQIRRVAEMVARHERVIVAWAMGLTQQPYAVSAIQEIVNLLLLKGSIGKKGAGALPVRGHSNVQGDRTVGIWERMPAAFLDRIEREFGFAPPRRHGYDTVETIKAMHAGKVKVFFGMGGNFLSAGPDTEYTAAALRRCRLTAHVSIKLNRGHLVTGRAALILPTIGRAEADVQATGLQYVTAENSMGIVRQSRGVLDPASAHLLSEPAIVARLATATLDARSRVDWNALVADYDLIRDRIERVIPGFADYNRRIREHGELTLPNLARDRREFTTTTGKANFTVHPINPVRLEPGQLVMMSMRSHDQFNTTVYGLDDRYRGIYNERRVVMMNEADIREAGLAPGDVVDLTSHFQGETRVARHFIIVSFPIPRRCAATYYPETNVLVPIGSVAQRSNTPTSKFVIITVAKSARRGRFDYDLVD</sequence>
<feature type="domain" description="Molybdopterin dinucleotide-binding" evidence="12">
    <location>
        <begin position="731"/>
        <end position="788"/>
    </location>
</feature>
<organism evidence="13">
    <name type="scientific">uncultured Gemmatimonadota bacterium</name>
    <dbReference type="NCBI Taxonomy" id="203437"/>
    <lineage>
        <taxon>Bacteria</taxon>
        <taxon>Pseudomonadati</taxon>
        <taxon>Gemmatimonadota</taxon>
        <taxon>environmental samples</taxon>
    </lineage>
</organism>
<protein>
    <submittedName>
        <fullName evidence="13">Formate dehydrogenase oxidoreductase protein</fullName>
    </submittedName>
</protein>
<feature type="region of interest" description="Disordered" evidence="10">
    <location>
        <begin position="1"/>
        <end position="36"/>
    </location>
</feature>
<dbReference type="GO" id="GO:0043546">
    <property type="term" value="F:molybdopterin cofactor binding"/>
    <property type="evidence" value="ECO:0007669"/>
    <property type="project" value="InterPro"/>
</dbReference>
<reference evidence="13" key="1">
    <citation type="submission" date="2020-02" db="EMBL/GenBank/DDBJ databases">
        <authorList>
            <person name="Meier V. D."/>
        </authorList>
    </citation>
    <scope>NUCLEOTIDE SEQUENCE</scope>
    <source>
        <strain evidence="13">AVDCRST_MAG68</strain>
    </source>
</reference>
<evidence type="ECO:0000256" key="3">
    <source>
        <dbReference type="ARBA" id="ARBA00010312"/>
    </source>
</evidence>
<dbReference type="PIRSF" id="PIRSF000144">
    <property type="entry name" value="CbbBc"/>
    <property type="match status" value="1"/>
</dbReference>
<evidence type="ECO:0000256" key="8">
    <source>
        <dbReference type="ARBA" id="ARBA00023004"/>
    </source>
</evidence>
<keyword evidence="8" id="KW-0408">Iron</keyword>
<proteinExistence type="inferred from homology"/>
<accession>A0A6J4KRL0</accession>
<dbReference type="Pfam" id="PF00384">
    <property type="entry name" value="Molybdopterin"/>
    <property type="match status" value="1"/>
</dbReference>
<comment type="cofactor">
    <cofactor evidence="1">
        <name>Mo-bis(molybdopterin guanine dinucleotide)</name>
        <dbReference type="ChEBI" id="CHEBI:60539"/>
    </cofactor>
</comment>
<dbReference type="PANTHER" id="PTHR43105:SF4">
    <property type="entry name" value="PROTEIN YDEP"/>
    <property type="match status" value="1"/>
</dbReference>
<dbReference type="GO" id="GO:0030151">
    <property type="term" value="F:molybdenum ion binding"/>
    <property type="evidence" value="ECO:0007669"/>
    <property type="project" value="InterPro"/>
</dbReference>
<evidence type="ECO:0000256" key="2">
    <source>
        <dbReference type="ARBA" id="ARBA00001966"/>
    </source>
</evidence>
<dbReference type="Pfam" id="PF01568">
    <property type="entry name" value="Molydop_binding"/>
    <property type="match status" value="1"/>
</dbReference>
<dbReference type="InterPro" id="IPR037951">
    <property type="entry name" value="MopB_CT_YdeP"/>
</dbReference>
<feature type="domain" description="Molybdopterin oxidoreductase" evidence="11">
    <location>
        <begin position="196"/>
        <end position="599"/>
    </location>
</feature>
<dbReference type="CDD" id="cd02787">
    <property type="entry name" value="MopB_CT_ydeP"/>
    <property type="match status" value="1"/>
</dbReference>
<dbReference type="InterPro" id="IPR050123">
    <property type="entry name" value="Prok_molybdopt-oxidoreductase"/>
</dbReference>
<dbReference type="Gene3D" id="3.40.228.10">
    <property type="entry name" value="Dimethylsulfoxide Reductase, domain 2"/>
    <property type="match status" value="1"/>
</dbReference>
<evidence type="ECO:0000256" key="10">
    <source>
        <dbReference type="SAM" id="MobiDB-lite"/>
    </source>
</evidence>
<evidence type="ECO:0000256" key="5">
    <source>
        <dbReference type="ARBA" id="ARBA00022505"/>
    </source>
</evidence>
<evidence type="ECO:0000256" key="1">
    <source>
        <dbReference type="ARBA" id="ARBA00001942"/>
    </source>
</evidence>
<comment type="similarity">
    <text evidence="3">Belongs to the prokaryotic molybdopterin-containing oxidoreductase family.</text>
</comment>
<evidence type="ECO:0000256" key="7">
    <source>
        <dbReference type="ARBA" id="ARBA00023002"/>
    </source>
</evidence>
<keyword evidence="4" id="KW-0004">4Fe-4S</keyword>
<name>A0A6J4KRL0_9BACT</name>
<keyword evidence="6" id="KW-0479">Metal-binding</keyword>